<comment type="caution">
    <text evidence="1">The sequence shown here is derived from an EMBL/GenBank/DDBJ whole genome shotgun (WGS) entry which is preliminary data.</text>
</comment>
<name>A0A936YW58_9BURK</name>
<evidence type="ECO:0000313" key="2">
    <source>
        <dbReference type="Proteomes" id="UP000599109"/>
    </source>
</evidence>
<protein>
    <submittedName>
        <fullName evidence="1">Uncharacterized protein</fullName>
    </submittedName>
</protein>
<evidence type="ECO:0000313" key="1">
    <source>
        <dbReference type="EMBL" id="MBL0389976.1"/>
    </source>
</evidence>
<gene>
    <name evidence="1" type="ORF">JJ685_02350</name>
</gene>
<keyword evidence="2" id="KW-1185">Reference proteome</keyword>
<accession>A0A936YW58</accession>
<dbReference type="EMBL" id="JAEQNE010000001">
    <property type="protein sequence ID" value="MBL0389976.1"/>
    <property type="molecule type" value="Genomic_DNA"/>
</dbReference>
<reference evidence="1 2" key="1">
    <citation type="journal article" date="2017" name="Int. J. Syst. Evol. Microbiol.">
        <title>Ramlibacter monticola sp. nov., isolated from forest soil.</title>
        <authorList>
            <person name="Chaudhary D.K."/>
            <person name="Kim J."/>
        </authorList>
    </citation>
    <scope>NUCLEOTIDE SEQUENCE [LARGE SCALE GENOMIC DNA]</scope>
    <source>
        <strain evidence="1 2">KACC 19175</strain>
    </source>
</reference>
<dbReference type="Proteomes" id="UP000599109">
    <property type="component" value="Unassembled WGS sequence"/>
</dbReference>
<proteinExistence type="predicted"/>
<organism evidence="1 2">
    <name type="scientific">Ramlibacter monticola</name>
    <dbReference type="NCBI Taxonomy" id="1926872"/>
    <lineage>
        <taxon>Bacteria</taxon>
        <taxon>Pseudomonadati</taxon>
        <taxon>Pseudomonadota</taxon>
        <taxon>Betaproteobacteria</taxon>
        <taxon>Burkholderiales</taxon>
        <taxon>Comamonadaceae</taxon>
        <taxon>Ramlibacter</taxon>
    </lineage>
</organism>
<dbReference type="AlphaFoldDB" id="A0A936YW58"/>
<dbReference type="RefSeq" id="WP_201672559.1">
    <property type="nucleotide sequence ID" value="NZ_JAEQNE010000001.1"/>
</dbReference>
<sequence>MTMAKTDEGLRSLKDRRSGLSPRQRAALILIDGQRSVEEVLTVAGGTTRADIDRLVELGLVAEQLLPRRPVSASEPDFTDSSCAGWDQYVRAYGIATELAAQLGRKDIQLALAVEAAGTLAELDALAPQLLEAVGPVKFARLESALRMR</sequence>